<geneLocation type="plasmid" evidence="1 2">
    <name>pCLG1</name>
</geneLocation>
<evidence type="ECO:0000313" key="2">
    <source>
        <dbReference type="Proteomes" id="UP000006160"/>
    </source>
</evidence>
<gene>
    <name evidence="1" type="ORF">CLG_0072</name>
</gene>
<sequence>MKAHQLTLNDHVTDVLTNLNNEDIKITADGTAVNMAQSHIDILHKEDDGYITVAVKKKNSWYQYHYKARELKKNIGKLLTIYDLNLYISPNSFYKPLRRIENVRKLNSLYIDMDYYNMERFKNLTPDEIIYILDKDYFKKKVPEASFIVITGRGIAIYWLIESVPYMALPLWNAVQKFLLNELQEVGADPKSIDAARVMRLSGSLNQKSGKLAELLVYNGSYKYNLREIQEEYMPALTPYIKNPAFKRKGRKAKIVKMFNCYSLHYARLMDLVKLQEFRRGLCRNKDGTLTETGQREIMCFLYRYWSCCFTKDKEKALKDTLEFNKGFTLPLDENTVRTQTRQAEKAYEEWLYNEFNNKNKNDRTKEEEETFKSFKSKRKQYKLLGYNYTNKTLIDILCIIEEEMKHFKTIISEKEVKRRTNIRTNEHNKKKFKKLRRNENGLTKREQEKQDKIQAVKELKDKGLMQKEIAKILKISIPTVKRYYCEIQKNEKM</sequence>
<proteinExistence type="predicted"/>
<dbReference type="Proteomes" id="UP000006160">
    <property type="component" value="Plasmid pCLG1"/>
</dbReference>
<dbReference type="AlphaFoldDB" id="A0A9N7AVR6"/>
<keyword evidence="1" id="KW-0614">Plasmid</keyword>
<reference evidence="1 2" key="1">
    <citation type="submission" date="2009-06" db="EMBL/GenBank/DDBJ databases">
        <authorList>
            <person name="Shrivastava S."/>
            <person name="Brinkac L.B."/>
            <person name="Brown J.L."/>
            <person name="Bruce D.B."/>
            <person name="Detter C."/>
            <person name="Green L.D."/>
            <person name="Munk C.A."/>
            <person name="Rogers Y.C."/>
            <person name="Tapia R."/>
            <person name="Saunders E.S."/>
            <person name="Sims D.R."/>
            <person name="Smith L.A."/>
            <person name="Smith T.J."/>
            <person name="Sutton G."/>
            <person name="Brettin T."/>
        </authorList>
    </citation>
    <scope>NUCLEOTIDE SEQUENCE [LARGE SCALE GENOMIC DNA]</scope>
    <source>
        <strain evidence="2">D str. 1873</strain>
        <plasmid evidence="1 2">pCLG1</plasmid>
    </source>
</reference>
<evidence type="ECO:0000313" key="1">
    <source>
        <dbReference type="EMBL" id="ACT33689.1"/>
    </source>
</evidence>
<accession>A0A9N7AVR6</accession>
<dbReference type="RefSeq" id="WP_012669446.1">
    <property type="nucleotide sequence ID" value="NC_012946.1"/>
</dbReference>
<protein>
    <submittedName>
        <fullName evidence="1">Replication protein</fullName>
    </submittedName>
</protein>
<name>A0A9N7AVR6_CLOBO</name>
<organism evidence="1 2">
    <name type="scientific">Clostridium botulinum D str. 1873</name>
    <dbReference type="NCBI Taxonomy" id="592027"/>
    <lineage>
        <taxon>Bacteria</taxon>
        <taxon>Bacillati</taxon>
        <taxon>Bacillota</taxon>
        <taxon>Clostridia</taxon>
        <taxon>Eubacteriales</taxon>
        <taxon>Clostridiaceae</taxon>
        <taxon>Clostridium</taxon>
    </lineage>
</organism>
<dbReference type="Gene3D" id="1.10.10.60">
    <property type="entry name" value="Homeodomain-like"/>
    <property type="match status" value="1"/>
</dbReference>
<dbReference type="EMBL" id="CP001659">
    <property type="protein sequence ID" value="ACT33689.1"/>
    <property type="molecule type" value="Genomic_DNA"/>
</dbReference>